<dbReference type="PANTHER" id="PTHR12697">
    <property type="entry name" value="PBS LYASE HEAT-LIKE PROTEIN"/>
    <property type="match status" value="1"/>
</dbReference>
<feature type="region of interest" description="Disordered" evidence="1">
    <location>
        <begin position="242"/>
        <end position="269"/>
    </location>
</feature>
<gene>
    <name evidence="2" type="ORF">PGLA1383_LOCUS32658</name>
    <name evidence="3" type="ORF">PGLA2088_LOCUS32461</name>
</gene>
<evidence type="ECO:0000256" key="1">
    <source>
        <dbReference type="SAM" id="MobiDB-lite"/>
    </source>
</evidence>
<dbReference type="Pfam" id="PF13646">
    <property type="entry name" value="HEAT_2"/>
    <property type="match status" value="2"/>
</dbReference>
<feature type="compositionally biased region" description="Polar residues" evidence="1">
    <location>
        <begin position="259"/>
        <end position="269"/>
    </location>
</feature>
<dbReference type="SUPFAM" id="SSF48371">
    <property type="entry name" value="ARM repeat"/>
    <property type="match status" value="1"/>
</dbReference>
<dbReference type="Proteomes" id="UP000654075">
    <property type="component" value="Unassembled WGS sequence"/>
</dbReference>
<evidence type="ECO:0000313" key="3">
    <source>
        <dbReference type="EMBL" id="CAE8702542.1"/>
    </source>
</evidence>
<dbReference type="Proteomes" id="UP000626109">
    <property type="component" value="Unassembled WGS sequence"/>
</dbReference>
<dbReference type="PANTHER" id="PTHR12697:SF5">
    <property type="entry name" value="DEOXYHYPUSINE HYDROXYLASE"/>
    <property type="match status" value="1"/>
</dbReference>
<feature type="region of interest" description="Disordered" evidence="1">
    <location>
        <begin position="72"/>
        <end position="94"/>
    </location>
</feature>
<keyword evidence="4" id="KW-1185">Reference proteome</keyword>
<dbReference type="InterPro" id="IPR011989">
    <property type="entry name" value="ARM-like"/>
</dbReference>
<dbReference type="Gene3D" id="1.25.10.10">
    <property type="entry name" value="Leucine-rich Repeat Variant"/>
    <property type="match status" value="2"/>
</dbReference>
<dbReference type="EMBL" id="CAJNNW010030124">
    <property type="protein sequence ID" value="CAE8702542.1"/>
    <property type="molecule type" value="Genomic_DNA"/>
</dbReference>
<dbReference type="OMA" id="FRVACRI"/>
<name>A0A813FWC5_POLGL</name>
<dbReference type="InterPro" id="IPR004155">
    <property type="entry name" value="PBS_lyase_HEAT"/>
</dbReference>
<dbReference type="GO" id="GO:0016491">
    <property type="term" value="F:oxidoreductase activity"/>
    <property type="evidence" value="ECO:0007669"/>
    <property type="project" value="TreeGrafter"/>
</dbReference>
<sequence>MAAEPRLDDSAVFPWRLGDLVEARVLAISAEGLLLQLPGQLLPALLPKQNAPLECRLGDDLAELRVSELDATDGESASQVVPREAYREDQPPSSLSSFSAFQSRLGLGFGDGAAGALACEGWEAAPFFCDEEGEWEPVGSRLAGGRGKGLGRGSGRLGSGAVSSGYAGSPAFSSGDSPHLAFSGAGPSWAELNPRPCESPVDELPPGPVYSKDEMLKIRPFCVGRAEGDEASPGFLAMEVDEPATERPPGPPIGERQEQPTQMLTTSPTPEEELGATLLQTVISGQLPPSWWRRCGVESKREALLGALRAGRMHAVFAMQPESEQFREELGCIEMTEGFLKEAMRLMCADSEESASSAASTPVGWPKPVVRKTPLGTAAALAWSSRGTAATPPAAAAIAWLLEQGAPADELLPESPGAEHLAARLRGLRLLGELGPATAALSPGACATVAGCLRDPEAKGRRAAADALGRLGPPAAANAPRAIPRMVRLMQTEPDPQTREAVAKALGRMGPQALAAVGGSGGLGHKDPEVRGLAALAVGEAGEGAECEYGEILLTWLQPAQAFASVAAGGQIKGGSGSGSSHSEVSAPLRARAAQSLGLMGGAAGPDAAPVLAVCLASDPDQHVREALAVALGRLGSAEGLPGASAVARAALSAALDDSVRFVQEAAAAGLASLPPDLS</sequence>
<dbReference type="EMBL" id="CAJNNV010025534">
    <property type="protein sequence ID" value="CAE8614939.1"/>
    <property type="molecule type" value="Genomic_DNA"/>
</dbReference>
<dbReference type="InterPro" id="IPR016024">
    <property type="entry name" value="ARM-type_fold"/>
</dbReference>
<organism evidence="2 4">
    <name type="scientific">Polarella glacialis</name>
    <name type="common">Dinoflagellate</name>
    <dbReference type="NCBI Taxonomy" id="89957"/>
    <lineage>
        <taxon>Eukaryota</taxon>
        <taxon>Sar</taxon>
        <taxon>Alveolata</taxon>
        <taxon>Dinophyceae</taxon>
        <taxon>Suessiales</taxon>
        <taxon>Suessiaceae</taxon>
        <taxon>Polarella</taxon>
    </lineage>
</organism>
<protein>
    <submittedName>
        <fullName evidence="2">Uncharacterized protein</fullName>
    </submittedName>
</protein>
<accession>A0A813FWC5</accession>
<reference evidence="2" key="1">
    <citation type="submission" date="2021-02" db="EMBL/GenBank/DDBJ databases">
        <authorList>
            <person name="Dougan E. K."/>
            <person name="Rhodes N."/>
            <person name="Thang M."/>
            <person name="Chan C."/>
        </authorList>
    </citation>
    <scope>NUCLEOTIDE SEQUENCE</scope>
</reference>
<dbReference type="AlphaFoldDB" id="A0A813FWC5"/>
<proteinExistence type="predicted"/>
<evidence type="ECO:0000313" key="2">
    <source>
        <dbReference type="EMBL" id="CAE8614939.1"/>
    </source>
</evidence>
<dbReference type="SMART" id="SM00567">
    <property type="entry name" value="EZ_HEAT"/>
    <property type="match status" value="4"/>
</dbReference>
<comment type="caution">
    <text evidence="2">The sequence shown here is derived from an EMBL/GenBank/DDBJ whole genome shotgun (WGS) entry which is preliminary data.</text>
</comment>
<evidence type="ECO:0000313" key="4">
    <source>
        <dbReference type="Proteomes" id="UP000654075"/>
    </source>
</evidence>